<dbReference type="EMBL" id="LR536450">
    <property type="protein sequence ID" value="VFU10208.1"/>
    <property type="molecule type" value="Genomic_DNA"/>
</dbReference>
<evidence type="ECO:0000313" key="1">
    <source>
        <dbReference type="EMBL" id="VFU10208.1"/>
    </source>
</evidence>
<gene>
    <name evidence="1" type="ORF">MTUNDRAET4_3321</name>
</gene>
<dbReference type="RefSeq" id="WP_134490865.1">
    <property type="nucleotide sequence ID" value="NZ_CP139089.1"/>
</dbReference>
<sequence length="105" mass="11591">MFRVEFLRDDRIVGSAAYTDLHLAILHIKDRNIFRSRYAATAAYVFDVDKQHIVYSYAETTCDADSVETDIGVSLALRHGLVASEGANASRAKNPAERGGVNMLT</sequence>
<proteinExistence type="predicted"/>
<dbReference type="Proteomes" id="UP000294360">
    <property type="component" value="Chromosome"/>
</dbReference>
<protein>
    <submittedName>
        <fullName evidence="1">Uncharacterized protein</fullName>
    </submittedName>
</protein>
<reference evidence="1 2" key="1">
    <citation type="submission" date="2019-03" db="EMBL/GenBank/DDBJ databases">
        <authorList>
            <person name="Kox A.R. M."/>
        </authorList>
    </citation>
    <scope>NUCLEOTIDE SEQUENCE [LARGE SCALE GENOMIC DNA]</scope>
    <source>
        <strain evidence="1">MTUNDRAET4 annotated genome</strain>
    </source>
</reference>
<name>A0A4U8Z434_METTU</name>
<dbReference type="AlphaFoldDB" id="A0A4U8Z434"/>
<organism evidence="1 2">
    <name type="scientific">Methylocella tundrae</name>
    <dbReference type="NCBI Taxonomy" id="227605"/>
    <lineage>
        <taxon>Bacteria</taxon>
        <taxon>Pseudomonadati</taxon>
        <taxon>Pseudomonadota</taxon>
        <taxon>Alphaproteobacteria</taxon>
        <taxon>Hyphomicrobiales</taxon>
        <taxon>Beijerinckiaceae</taxon>
        <taxon>Methylocella</taxon>
    </lineage>
</organism>
<accession>A0A4U8Z434</accession>
<evidence type="ECO:0000313" key="2">
    <source>
        <dbReference type="Proteomes" id="UP000294360"/>
    </source>
</evidence>
<dbReference type="KEGG" id="mtun:MTUNDRAET4_3321"/>